<gene>
    <name evidence="10" type="ORF">GBK04_29125</name>
</gene>
<keyword evidence="2" id="KW-1003">Cell membrane</keyword>
<feature type="transmembrane region" description="Helical" evidence="7">
    <location>
        <begin position="423"/>
        <end position="447"/>
    </location>
</feature>
<comment type="similarity">
    <text evidence="6">Belongs to the ABC-4 integral membrane protein family.</text>
</comment>
<keyword evidence="11" id="KW-1185">Reference proteome</keyword>
<evidence type="ECO:0000313" key="10">
    <source>
        <dbReference type="EMBL" id="MPR37283.1"/>
    </source>
</evidence>
<evidence type="ECO:0000259" key="9">
    <source>
        <dbReference type="Pfam" id="PF12704"/>
    </source>
</evidence>
<evidence type="ECO:0000256" key="6">
    <source>
        <dbReference type="ARBA" id="ARBA00038076"/>
    </source>
</evidence>
<evidence type="ECO:0000256" key="4">
    <source>
        <dbReference type="ARBA" id="ARBA00022989"/>
    </source>
</evidence>
<dbReference type="GO" id="GO:0005886">
    <property type="term" value="C:plasma membrane"/>
    <property type="evidence" value="ECO:0007669"/>
    <property type="project" value="UniProtKB-SubCell"/>
</dbReference>
<feature type="domain" description="ABC3 transporter permease C-terminal" evidence="8">
    <location>
        <begin position="291"/>
        <end position="407"/>
    </location>
</feature>
<feature type="transmembrane region" description="Helical" evidence="7">
    <location>
        <begin position="668"/>
        <end position="691"/>
    </location>
</feature>
<dbReference type="PANTHER" id="PTHR30572">
    <property type="entry name" value="MEMBRANE COMPONENT OF TRANSPORTER-RELATED"/>
    <property type="match status" value="1"/>
</dbReference>
<comment type="subcellular location">
    <subcellularLocation>
        <location evidence="1">Cell membrane</location>
        <topology evidence="1">Multi-pass membrane protein</topology>
    </subcellularLocation>
</comment>
<dbReference type="Proteomes" id="UP000479293">
    <property type="component" value="Unassembled WGS sequence"/>
</dbReference>
<keyword evidence="5 7" id="KW-0472">Membrane</keyword>
<comment type="caution">
    <text evidence="10">The sequence shown here is derived from an EMBL/GenBank/DDBJ whole genome shotgun (WGS) entry which is preliminary data.</text>
</comment>
<keyword evidence="3 7" id="KW-0812">Transmembrane</keyword>
<dbReference type="AlphaFoldDB" id="A0A7C9BM37"/>
<evidence type="ECO:0000313" key="11">
    <source>
        <dbReference type="Proteomes" id="UP000479293"/>
    </source>
</evidence>
<evidence type="ECO:0000259" key="8">
    <source>
        <dbReference type="Pfam" id="PF02687"/>
    </source>
</evidence>
<evidence type="ECO:0000256" key="7">
    <source>
        <dbReference type="SAM" id="Phobius"/>
    </source>
</evidence>
<feature type="domain" description="MacB-like periplasmic core" evidence="9">
    <location>
        <begin position="20"/>
        <end position="243"/>
    </location>
</feature>
<feature type="transmembrane region" description="Helical" evidence="7">
    <location>
        <begin position="374"/>
        <end position="402"/>
    </location>
</feature>
<feature type="domain" description="MacB-like periplasmic core" evidence="9">
    <location>
        <begin position="436"/>
        <end position="593"/>
    </location>
</feature>
<organism evidence="10 11">
    <name type="scientific">Salmonirosea aquatica</name>
    <dbReference type="NCBI Taxonomy" id="2654236"/>
    <lineage>
        <taxon>Bacteria</taxon>
        <taxon>Pseudomonadati</taxon>
        <taxon>Bacteroidota</taxon>
        <taxon>Cytophagia</taxon>
        <taxon>Cytophagales</taxon>
        <taxon>Spirosomataceae</taxon>
        <taxon>Salmonirosea</taxon>
    </lineage>
</organism>
<dbReference type="Pfam" id="PF12704">
    <property type="entry name" value="MacB_PCD"/>
    <property type="match status" value="2"/>
</dbReference>
<dbReference type="PANTHER" id="PTHR30572:SF4">
    <property type="entry name" value="ABC TRANSPORTER PERMEASE YTRF"/>
    <property type="match status" value="1"/>
</dbReference>
<feature type="transmembrane region" description="Helical" evidence="7">
    <location>
        <begin position="21"/>
        <end position="44"/>
    </location>
</feature>
<feature type="transmembrane region" description="Helical" evidence="7">
    <location>
        <begin position="331"/>
        <end position="354"/>
    </location>
</feature>
<evidence type="ECO:0000256" key="3">
    <source>
        <dbReference type="ARBA" id="ARBA00022692"/>
    </source>
</evidence>
<keyword evidence="4 7" id="KW-1133">Transmembrane helix</keyword>
<evidence type="ECO:0000256" key="5">
    <source>
        <dbReference type="ARBA" id="ARBA00023136"/>
    </source>
</evidence>
<feature type="transmembrane region" description="Helical" evidence="7">
    <location>
        <begin position="712"/>
        <end position="739"/>
    </location>
</feature>
<accession>A0A7C9BM37</accession>
<dbReference type="EMBL" id="WHLY01000004">
    <property type="protein sequence ID" value="MPR37283.1"/>
    <property type="molecule type" value="Genomic_DNA"/>
</dbReference>
<name>A0A7C9BM37_9BACT</name>
<dbReference type="GO" id="GO:0022857">
    <property type="term" value="F:transmembrane transporter activity"/>
    <property type="evidence" value="ECO:0007669"/>
    <property type="project" value="TreeGrafter"/>
</dbReference>
<dbReference type="InterPro" id="IPR025857">
    <property type="entry name" value="MacB_PCD"/>
</dbReference>
<evidence type="ECO:0000256" key="2">
    <source>
        <dbReference type="ARBA" id="ARBA00022475"/>
    </source>
</evidence>
<evidence type="ECO:0000256" key="1">
    <source>
        <dbReference type="ARBA" id="ARBA00004651"/>
    </source>
</evidence>
<feature type="transmembrane region" description="Helical" evidence="7">
    <location>
        <begin position="280"/>
        <end position="306"/>
    </location>
</feature>
<dbReference type="RefSeq" id="WP_152766655.1">
    <property type="nucleotide sequence ID" value="NZ_WHLY01000004.1"/>
</dbReference>
<dbReference type="InterPro" id="IPR003838">
    <property type="entry name" value="ABC3_permease_C"/>
</dbReference>
<sequence>MLRNFIKTALRNLAKNRFFTLLNVIGLALGMSVSLLFVALLVFLSRYDDFHPHTDRIHRVTTQVHDREENPHYASAPVGLAQKLRDDIAGVEKVVRIQGSLGGDAVYGEKKIPLYGYFADPEFLEVFNFPLLEGNRTTALSKPNSLVITESEATKIFGRNGAMGEIIHLEGEGDFMISGILKDVPENSHMQFGAIASYATLASHTRAASLPGEGGWKSFSNSYVYMLLSQGTDPASIQRSLDEVAEQKYGKEKNKASFKLQALDDIVPGPELYDQIGPNWGYLGLFLVGLMTLIVLVPACSNYVSLSISQSLERMKEIGVRKVMGGQKKQIILQFIVESTLIVLLALVLSYPVFELVRVDLLHQMVETSPMDLTPTLATFAGFLLFALLVGVAAGVVPAVYFSRISPIGALKGKELKTSRRSYFRKIVLATQFMLSLGFIMAVVIMMRQYQYSVSYDLGFEQQNVLDVELQNVDPQIFKNEYGKLSSVQRISASSHILGVGSAPEHFIKISHQVDSVETSSMSVDEAFIPNMGLELLAGRNFTANAPENTRLIVVNEEFAKKLELKNPWAATGRSFVLPDGREVQIAGILKNFHYSDLKEAIGPFYLEYNPGSFRYANLKMETRDVVGGLTAMERLWKKVGGQGRFTARLLSEEVRDAYSFYIVIMKLWSFLGLLAITVACLGLLGMVTFTTKRRLKEISIRKVMGATSESLVLLLSKDFVILMVVASVITIPVVYFLFNHLLGNTQHYSMEIGLLEVAVSLAIMMGLGLTTILSQTLKAANANPVENLNVSS</sequence>
<reference evidence="10 11" key="1">
    <citation type="submission" date="2019-10" db="EMBL/GenBank/DDBJ databases">
        <title>Draft Genome Sequence of Cytophagaceae sp. SJW1-29.</title>
        <authorList>
            <person name="Choi A."/>
        </authorList>
    </citation>
    <scope>NUCLEOTIDE SEQUENCE [LARGE SCALE GENOMIC DNA]</scope>
    <source>
        <strain evidence="10 11">SJW1-29</strain>
    </source>
</reference>
<protein>
    <submittedName>
        <fullName evidence="10">FtsX-like permease family protein</fullName>
    </submittedName>
</protein>
<dbReference type="Pfam" id="PF02687">
    <property type="entry name" value="FtsX"/>
    <property type="match status" value="2"/>
</dbReference>
<feature type="domain" description="ABC3 transporter permease C-terminal" evidence="8">
    <location>
        <begin position="671"/>
        <end position="785"/>
    </location>
</feature>
<dbReference type="InterPro" id="IPR050250">
    <property type="entry name" value="Macrolide_Exporter_MacB"/>
</dbReference>
<proteinExistence type="inferred from homology"/>
<feature type="transmembrane region" description="Helical" evidence="7">
    <location>
        <begin position="751"/>
        <end position="774"/>
    </location>
</feature>